<dbReference type="STRING" id="1470200.PL75_09985"/>
<accession>A0A0J0YPQ7</accession>
<dbReference type="RefSeq" id="WP_047761791.1">
    <property type="nucleotide sequence ID" value="NZ_CP091510.1"/>
</dbReference>
<proteinExistence type="predicted"/>
<dbReference type="EMBL" id="JTDO01000020">
    <property type="protein sequence ID" value="KLT72117.1"/>
    <property type="molecule type" value="Genomic_DNA"/>
</dbReference>
<organism evidence="1 2">
    <name type="scientific">Neisseria arctica</name>
    <dbReference type="NCBI Taxonomy" id="1470200"/>
    <lineage>
        <taxon>Bacteria</taxon>
        <taxon>Pseudomonadati</taxon>
        <taxon>Pseudomonadota</taxon>
        <taxon>Betaproteobacteria</taxon>
        <taxon>Neisseriales</taxon>
        <taxon>Neisseriaceae</taxon>
        <taxon>Neisseria</taxon>
    </lineage>
</organism>
<evidence type="ECO:0000313" key="2">
    <source>
        <dbReference type="Proteomes" id="UP000036027"/>
    </source>
</evidence>
<comment type="caution">
    <text evidence="1">The sequence shown here is derived from an EMBL/GenBank/DDBJ whole genome shotgun (WGS) entry which is preliminary data.</text>
</comment>
<dbReference type="AlphaFoldDB" id="A0A0J0YPQ7"/>
<dbReference type="Proteomes" id="UP000036027">
    <property type="component" value="Unassembled WGS sequence"/>
</dbReference>
<keyword evidence="2" id="KW-1185">Reference proteome</keyword>
<evidence type="ECO:0000313" key="1">
    <source>
        <dbReference type="EMBL" id="KLT72117.1"/>
    </source>
</evidence>
<gene>
    <name evidence="1" type="ORF">PL75_09985</name>
</gene>
<name>A0A0J0YPQ7_9NEIS</name>
<dbReference type="PATRIC" id="fig|1470200.3.peg.1255"/>
<protein>
    <submittedName>
        <fullName evidence="1">Uncharacterized protein</fullName>
    </submittedName>
</protein>
<reference evidence="1 2" key="1">
    <citation type="submission" date="2014-11" db="EMBL/GenBank/DDBJ databases">
        <title>Genome of a novel goose pathogen.</title>
        <authorList>
            <person name="Hansen C.M."/>
            <person name="Hueffer K."/>
            <person name="Choi S.C."/>
        </authorList>
    </citation>
    <scope>NUCLEOTIDE SEQUENCE [LARGE SCALE GENOMIC DNA]</scope>
    <source>
        <strain evidence="1 2">KH1503</strain>
    </source>
</reference>
<sequence>MDTRKNSELVFTLEEPVRRNEPVQEDFDWEKGLEKLRERRSSERVPSVADNPVRIARPAVSSEPVWVEAQRAIPPTARASHQEIDARIKQQALQEYLRQWQQEHNDALPKDQAETDATVLLQEDWLAAQSSLQVAADDSQISEQRTVWLKPKRKQSTEYAVDTVDQETNDQQDEDIDLPAQSGMPVTVQVLAPQIAPNQRVMCLSEQELFERLVKRLRPHLTDAVSGMVRVAVQKQTAAITYQLQQMLNEQTPGVVDEVLEYNLKAVMSEIKYDLKFKR</sequence>